<reference evidence="2" key="1">
    <citation type="submission" date="2022-11" db="EMBL/GenBank/DDBJ databases">
        <authorList>
            <person name="Morgan W.R."/>
            <person name="Tartar A."/>
        </authorList>
    </citation>
    <scope>NUCLEOTIDE SEQUENCE</scope>
    <source>
        <strain evidence="2">ARSEF 373</strain>
    </source>
</reference>
<dbReference type="Proteomes" id="UP001146120">
    <property type="component" value="Unassembled WGS sequence"/>
</dbReference>
<evidence type="ECO:0008006" key="4">
    <source>
        <dbReference type="Google" id="ProtNLM"/>
    </source>
</evidence>
<keyword evidence="3" id="KW-1185">Reference proteome</keyword>
<dbReference type="PANTHER" id="PTHR33977:SF1">
    <property type="entry name" value="ZINC ION BINDING PROTEIN"/>
    <property type="match status" value="1"/>
</dbReference>
<dbReference type="PANTHER" id="PTHR33977">
    <property type="entry name" value="ZINC ION BINDING PROTEIN"/>
    <property type="match status" value="1"/>
</dbReference>
<evidence type="ECO:0000256" key="1">
    <source>
        <dbReference type="SAM" id="MobiDB-lite"/>
    </source>
</evidence>
<name>A0AAV2YS55_9STRA</name>
<accession>A0AAV2YS55</accession>
<gene>
    <name evidence="2" type="ORF">N0F65_012920</name>
</gene>
<evidence type="ECO:0000313" key="3">
    <source>
        <dbReference type="Proteomes" id="UP001146120"/>
    </source>
</evidence>
<comment type="caution">
    <text evidence="2">The sequence shown here is derived from an EMBL/GenBank/DDBJ whole genome shotgun (WGS) entry which is preliminary data.</text>
</comment>
<dbReference type="AlphaFoldDB" id="A0AAV2YS55"/>
<evidence type="ECO:0000313" key="2">
    <source>
        <dbReference type="EMBL" id="DAZ97051.1"/>
    </source>
</evidence>
<dbReference type="EMBL" id="DAKRPA010000148">
    <property type="protein sequence ID" value="DAZ97051.1"/>
    <property type="molecule type" value="Genomic_DNA"/>
</dbReference>
<protein>
    <recommendedName>
        <fullName evidence="4">SWIM-type domain-containing protein</fullName>
    </recommendedName>
</protein>
<dbReference type="Pfam" id="PF14223">
    <property type="entry name" value="Retrotran_gag_2"/>
    <property type="match status" value="2"/>
</dbReference>
<sequence>MWTTPAPFALGVLSKLLSPPFQVMVRKASSALEAWSILERYFVKRNLHNLIHLRKKLHEFRMAQGDNMAEHMLKFDNLEMIVVLLGSVVSDYDSIVKIIKNKQDVDLLEAKQMHCSEYERMQEREVTESALRVNRAPRGKFGPRRQGQISADADSMCPLRIKRQHGLNDRFFVYGQGQHRSNRPEHPHNSLNRDVCALAMEATIFRSCLVSQRFLIQRLDQKPSAFVFHFDATYKTNKCGYPLFGCVRQPNVFTSGILCIFTADSTSVRYGVDSVTEGVRGSGRQSFDPPALHGRRRPRAVQRFDSAFGKHAQFLMCYFHVLQNVKKRIGTCPTASAAVHKCIYKMHFARSFGDLQSIYAGAVMEWMCHPSLESFIPYFHSQWMASDMWRWQAYHTPPGMAVTNNPIESFNRIIKDSVTLRVRLSLGALFDELHAFARQLSIRRPNAFSDAPPPYIRTRRRAEQLVRKGGVTVQPVSRASIEFITGTTGDVGVQVLVRFESEEDERGMSELSWQDGAWSAPNSVCETAGQPPGAWLVSVGSRMCGCAYWFKFGFCVHLYTALKHLAIEHSGVSVQPRRMVNRSRVCQNDILHLHDGKYFLWEYGARMTLAKRLLSPPFQVMVRKASSALEAWSILERYFVKRNLHNLIHLRKKLHEFRMAQGDNMAEHMLKFDNLEMIVVLLGSVVSDYDSIVKIIKNKQDVDLLEAKQMHCSEYERMQEREVTESALRVNRAPRGKFGPRRQGQISADADSMCPLRIKRQHATIFRSCLVSQRFLIQRLDQKPSAFVFHFDATYKTNKCGYPLFGCVRQPNVFTSGILCIFTADSTSVRYGVDSVTEGVRGSGRQSFDPPALHGRRRPRAVQRFDSAFGKHAQFLMCYFHVLQNVKKRIGTCPTASAAVHKCIYKMHFARSFGDLQSIYAGAVMEWMCHPSLESFIPYFHSQWMASDMWRWQAYHTPPGMAVTNNPIESFNRIIKDSVTLRVRLSLGALFDELHAFARQLSIRRPNAFSDAPPPYIRTRRRAEQLVRKGGVTVQPVSRASIEFITGTTGDVGVQVLVRFESEEDERGMSELSWQDGAWSAPNSVCETAGQPPGAWLVSVGSRMCGCAYWFKFGFCVHLYTALKHLAIEHSGVSVQPRRMVNRSRGKQHQSGRPCRVGPALLET</sequence>
<organism evidence="2 3">
    <name type="scientific">Lagenidium giganteum</name>
    <dbReference type="NCBI Taxonomy" id="4803"/>
    <lineage>
        <taxon>Eukaryota</taxon>
        <taxon>Sar</taxon>
        <taxon>Stramenopiles</taxon>
        <taxon>Oomycota</taxon>
        <taxon>Peronosporomycetes</taxon>
        <taxon>Pythiales</taxon>
        <taxon>Pythiaceae</taxon>
    </lineage>
</organism>
<feature type="compositionally biased region" description="Basic residues" evidence="1">
    <location>
        <begin position="1140"/>
        <end position="1150"/>
    </location>
</feature>
<reference evidence="2" key="2">
    <citation type="journal article" date="2023" name="Microbiol Resour">
        <title>Decontamination and Annotation of the Draft Genome Sequence of the Oomycete Lagenidium giganteum ARSEF 373.</title>
        <authorList>
            <person name="Morgan W.R."/>
            <person name="Tartar A."/>
        </authorList>
    </citation>
    <scope>NUCLEOTIDE SEQUENCE</scope>
    <source>
        <strain evidence="2">ARSEF 373</strain>
    </source>
</reference>
<proteinExistence type="predicted"/>
<feature type="region of interest" description="Disordered" evidence="1">
    <location>
        <begin position="1137"/>
        <end position="1164"/>
    </location>
</feature>